<dbReference type="SUPFAM" id="SSF109604">
    <property type="entry name" value="HD-domain/PDEase-like"/>
    <property type="match status" value="1"/>
</dbReference>
<keyword evidence="1" id="KW-0378">Hydrolase</keyword>
<evidence type="ECO:0000313" key="3">
    <source>
        <dbReference type="EMBL" id="SKA99584.1"/>
    </source>
</evidence>
<evidence type="ECO:0000256" key="1">
    <source>
        <dbReference type="ARBA" id="ARBA00022801"/>
    </source>
</evidence>
<dbReference type="AlphaFoldDB" id="A0A1T4YCU5"/>
<feature type="domain" description="HD/PDEase" evidence="2">
    <location>
        <begin position="66"/>
        <end position="266"/>
    </location>
</feature>
<dbReference type="NCBIfam" id="TIGR01353">
    <property type="entry name" value="dGTP_triPase"/>
    <property type="match status" value="1"/>
</dbReference>
<accession>A0A1T4YCU5</accession>
<dbReference type="GO" id="GO:0006203">
    <property type="term" value="P:dGTP catabolic process"/>
    <property type="evidence" value="ECO:0007669"/>
    <property type="project" value="TreeGrafter"/>
</dbReference>
<sequence>MSTADALQNTSEARIRRRIPEQLDDIERIEPQPDFRVDLERIRFSPYFSRLSAVTQVISQAGAGPVIHNRLTHSVKVTAVARSIAVMLEQDRGDTGRLVRELGGCDPVVVQAAASAHDLGHPPFGHLGEQVLDRLARERLGLSEGFEGNAQTFRILTELDACDATEQGLNLTAAVRAGVLKYPWLRAEWQSRVRTDMPDGMPRGVGSQRNGGADKFSVYTLDVDELRDAQSAFPNIGGWRQTVECSVMDIADDIAYSIHDLDDFYRAGVLQQASVSAELRSWLRDQSHLSRLDEQSLEASARTPGHALELVRRRIHTRDAWIASDDAFRAAVQRVSEDLGDGLLSVPFDGSMGAERAISSFTRSWINRLQRSIVVDRTPHVRSAHVRLGQQAWHDVVVLKFVHTRFVLERPDLATYQRGQGRVLETLVEGFRAWLSDEDDAARAPRRLVELVQVATAGYFRLRSETPELLRGSTDDESLIARGRGRGIVDYIASLTDSQAMSVASLISGTSEHLWEGGTGI</sequence>
<dbReference type="SMART" id="SM00471">
    <property type="entry name" value="HDc"/>
    <property type="match status" value="1"/>
</dbReference>
<dbReference type="InterPro" id="IPR006674">
    <property type="entry name" value="HD_domain"/>
</dbReference>
<dbReference type="PANTHER" id="PTHR11373">
    <property type="entry name" value="DEOXYNUCLEOSIDE TRIPHOSPHATE TRIPHOSPHOHYDROLASE"/>
    <property type="match status" value="1"/>
</dbReference>
<dbReference type="InterPro" id="IPR003607">
    <property type="entry name" value="HD/PDEase_dom"/>
</dbReference>
<dbReference type="EMBL" id="FUYG01000007">
    <property type="protein sequence ID" value="SKA99584.1"/>
    <property type="molecule type" value="Genomic_DNA"/>
</dbReference>
<dbReference type="InterPro" id="IPR050135">
    <property type="entry name" value="dGTPase-like"/>
</dbReference>
<reference evidence="4" key="1">
    <citation type="submission" date="2017-02" db="EMBL/GenBank/DDBJ databases">
        <authorList>
            <person name="Varghese N."/>
            <person name="Submissions S."/>
        </authorList>
    </citation>
    <scope>NUCLEOTIDE SEQUENCE [LARGE SCALE GENOMIC DNA]</scope>
    <source>
        <strain evidence="4">VKM Ac-2052</strain>
    </source>
</reference>
<dbReference type="PANTHER" id="PTHR11373:SF32">
    <property type="entry name" value="DEOXYGUANOSINETRIPHOSPHATE TRIPHOSPHOHYDROLASE"/>
    <property type="match status" value="1"/>
</dbReference>
<dbReference type="InterPro" id="IPR006261">
    <property type="entry name" value="dGTPase"/>
</dbReference>
<evidence type="ECO:0000259" key="2">
    <source>
        <dbReference type="SMART" id="SM00471"/>
    </source>
</evidence>
<dbReference type="Pfam" id="PF01966">
    <property type="entry name" value="HD"/>
    <property type="match status" value="1"/>
</dbReference>
<protein>
    <submittedName>
        <fullName evidence="3">dGTPase</fullName>
    </submittedName>
</protein>
<dbReference type="Gene3D" id="1.10.3210.10">
    <property type="entry name" value="Hypothetical protein af1432"/>
    <property type="match status" value="1"/>
</dbReference>
<proteinExistence type="predicted"/>
<dbReference type="RefSeq" id="WP_078714939.1">
    <property type="nucleotide sequence ID" value="NZ_FUYG01000007.1"/>
</dbReference>
<dbReference type="Proteomes" id="UP000189735">
    <property type="component" value="Unassembled WGS sequence"/>
</dbReference>
<dbReference type="CDD" id="cd00077">
    <property type="entry name" value="HDc"/>
    <property type="match status" value="1"/>
</dbReference>
<dbReference type="GO" id="GO:0008832">
    <property type="term" value="F:dGTPase activity"/>
    <property type="evidence" value="ECO:0007669"/>
    <property type="project" value="TreeGrafter"/>
</dbReference>
<gene>
    <name evidence="3" type="ORF">SAMN06295879_2846</name>
</gene>
<organism evidence="3 4">
    <name type="scientific">Agreia bicolorata</name>
    <dbReference type="NCBI Taxonomy" id="110935"/>
    <lineage>
        <taxon>Bacteria</taxon>
        <taxon>Bacillati</taxon>
        <taxon>Actinomycetota</taxon>
        <taxon>Actinomycetes</taxon>
        <taxon>Micrococcales</taxon>
        <taxon>Microbacteriaceae</taxon>
        <taxon>Agreia</taxon>
    </lineage>
</organism>
<name>A0A1T4YCU5_9MICO</name>
<evidence type="ECO:0000313" key="4">
    <source>
        <dbReference type="Proteomes" id="UP000189735"/>
    </source>
</evidence>